<organism evidence="2 3">
    <name type="scientific">Pseudorhizobium endolithicum</name>
    <dbReference type="NCBI Taxonomy" id="1191678"/>
    <lineage>
        <taxon>Bacteria</taxon>
        <taxon>Pseudomonadati</taxon>
        <taxon>Pseudomonadota</taxon>
        <taxon>Alphaproteobacteria</taxon>
        <taxon>Hyphomicrobiales</taxon>
        <taxon>Rhizobiaceae</taxon>
        <taxon>Rhizobium/Agrobacterium group</taxon>
        <taxon>Pseudorhizobium</taxon>
    </lineage>
</organism>
<evidence type="ECO:0000313" key="2">
    <source>
        <dbReference type="EMBL" id="CAD7024259.1"/>
    </source>
</evidence>
<evidence type="ECO:0000256" key="1">
    <source>
        <dbReference type="SAM" id="MobiDB-lite"/>
    </source>
</evidence>
<accession>A0ABM8PE97</accession>
<gene>
    <name evidence="2" type="ORF">REJC140_00448</name>
</gene>
<comment type="caution">
    <text evidence="2">The sequence shown here is derived from an EMBL/GenBank/DDBJ whole genome shotgun (WGS) entry which is preliminary data.</text>
</comment>
<feature type="compositionally biased region" description="Basic and acidic residues" evidence="1">
    <location>
        <begin position="14"/>
        <end position="26"/>
    </location>
</feature>
<sequence>MIASNSMPVPQRSAAERGSERARLPDTPEMIEHLAEELRSRGDPCLPREYYLEQVRRQLAGRTGLTGAAARDHVLGRRHIPLQSASVFHAWALRE</sequence>
<dbReference type="EMBL" id="CABFWF030000001">
    <property type="protein sequence ID" value="CAD7024259.1"/>
    <property type="molecule type" value="Genomic_DNA"/>
</dbReference>
<proteinExistence type="predicted"/>
<evidence type="ECO:0000313" key="3">
    <source>
        <dbReference type="Proteomes" id="UP000606921"/>
    </source>
</evidence>
<dbReference type="Proteomes" id="UP000606921">
    <property type="component" value="Unassembled WGS sequence"/>
</dbReference>
<keyword evidence="3" id="KW-1185">Reference proteome</keyword>
<name>A0ABM8PE97_9HYPH</name>
<reference evidence="2 3" key="1">
    <citation type="submission" date="2020-11" db="EMBL/GenBank/DDBJ databases">
        <authorList>
            <person name="Lassalle F."/>
        </authorList>
    </citation>
    <scope>NUCLEOTIDE SEQUENCE [LARGE SCALE GENOMIC DNA]</scope>
    <source>
        <strain evidence="2 3">JC140</strain>
    </source>
</reference>
<protein>
    <submittedName>
        <fullName evidence="2">Uncharacterized protein</fullName>
    </submittedName>
</protein>
<feature type="region of interest" description="Disordered" evidence="1">
    <location>
        <begin position="1"/>
        <end position="26"/>
    </location>
</feature>